<keyword evidence="6 7" id="KW-0472">Membrane</keyword>
<organism evidence="8 9">
    <name type="scientific">Undibacterium parvum</name>
    <dbReference type="NCBI Taxonomy" id="401471"/>
    <lineage>
        <taxon>Bacteria</taxon>
        <taxon>Pseudomonadati</taxon>
        <taxon>Pseudomonadota</taxon>
        <taxon>Betaproteobacteria</taxon>
        <taxon>Burkholderiales</taxon>
        <taxon>Oxalobacteraceae</taxon>
        <taxon>Undibacterium</taxon>
    </lineage>
</organism>
<feature type="transmembrane region" description="Helical" evidence="7">
    <location>
        <begin position="112"/>
        <end position="130"/>
    </location>
</feature>
<evidence type="ECO:0000256" key="3">
    <source>
        <dbReference type="ARBA" id="ARBA00022475"/>
    </source>
</evidence>
<evidence type="ECO:0000313" key="9">
    <source>
        <dbReference type="Proteomes" id="UP000275663"/>
    </source>
</evidence>
<evidence type="ECO:0000313" key="8">
    <source>
        <dbReference type="EMBL" id="AZP12406.1"/>
    </source>
</evidence>
<feature type="transmembrane region" description="Helical" evidence="7">
    <location>
        <begin position="7"/>
        <end position="25"/>
    </location>
</feature>
<gene>
    <name evidence="8" type="ORF">EJN92_10575</name>
</gene>
<keyword evidence="9" id="KW-1185">Reference proteome</keyword>
<dbReference type="Proteomes" id="UP000275663">
    <property type="component" value="Chromosome"/>
</dbReference>
<evidence type="ECO:0000256" key="1">
    <source>
        <dbReference type="ARBA" id="ARBA00004651"/>
    </source>
</evidence>
<protein>
    <submittedName>
        <fullName evidence="8">DoxX family protein</fullName>
    </submittedName>
</protein>
<keyword evidence="5 7" id="KW-1133">Transmembrane helix</keyword>
<sequence>MNALTSFGPLLGRILIASIFVLSGISKITGFEGTVGYIASKGLPFASLGAIAAIIVELGGGIMLIIGWKARWAAVAMLFFTVAAAFIFHNFWGAAADQAQNQMIHFMKNISMAGGLLFVIIHGSGALSLGKTRA</sequence>
<evidence type="ECO:0000256" key="6">
    <source>
        <dbReference type="ARBA" id="ARBA00023136"/>
    </source>
</evidence>
<keyword evidence="4 7" id="KW-0812">Transmembrane</keyword>
<dbReference type="PANTHER" id="PTHR33452">
    <property type="entry name" value="OXIDOREDUCTASE CATD-RELATED"/>
    <property type="match status" value="1"/>
</dbReference>
<evidence type="ECO:0000256" key="5">
    <source>
        <dbReference type="ARBA" id="ARBA00022989"/>
    </source>
</evidence>
<dbReference type="GO" id="GO:0005886">
    <property type="term" value="C:plasma membrane"/>
    <property type="evidence" value="ECO:0007669"/>
    <property type="project" value="UniProtKB-SubCell"/>
</dbReference>
<comment type="subcellular location">
    <subcellularLocation>
        <location evidence="1">Cell membrane</location>
        <topology evidence="1">Multi-pass membrane protein</topology>
    </subcellularLocation>
</comment>
<dbReference type="InterPro" id="IPR032808">
    <property type="entry name" value="DoxX"/>
</dbReference>
<dbReference type="EMBL" id="CP034464">
    <property type="protein sequence ID" value="AZP12406.1"/>
    <property type="molecule type" value="Genomic_DNA"/>
</dbReference>
<feature type="transmembrane region" description="Helical" evidence="7">
    <location>
        <begin position="72"/>
        <end position="92"/>
    </location>
</feature>
<evidence type="ECO:0000256" key="2">
    <source>
        <dbReference type="ARBA" id="ARBA00006679"/>
    </source>
</evidence>
<proteinExistence type="inferred from homology"/>
<evidence type="ECO:0000256" key="7">
    <source>
        <dbReference type="SAM" id="Phobius"/>
    </source>
</evidence>
<feature type="transmembrane region" description="Helical" evidence="7">
    <location>
        <begin position="45"/>
        <end position="65"/>
    </location>
</feature>
<accession>A0A3S9HJX6</accession>
<dbReference type="RefSeq" id="WP_126127787.1">
    <property type="nucleotide sequence ID" value="NZ_CP034464.1"/>
</dbReference>
<dbReference type="KEGG" id="upv:EJN92_10575"/>
<comment type="similarity">
    <text evidence="2">Belongs to the DoxX family.</text>
</comment>
<name>A0A3S9HJX6_9BURK</name>
<dbReference type="AlphaFoldDB" id="A0A3S9HJX6"/>
<reference evidence="8 9" key="1">
    <citation type="journal article" date="2011" name="Int. J. Syst. Evol. Microbiol.">
        <title>Description of Undibacterium oligocarboniphilum sp. nov., isolated from purified water, and Undibacterium pigrum strain CCUG 49012 as the type strain of Undibacterium parvum sp. nov., and emended descriptions of the genus Undibacterium and the species Undibacterium pigrum.</title>
        <authorList>
            <person name="Eder W."/>
            <person name="Wanner G."/>
            <person name="Ludwig W."/>
            <person name="Busse H.J."/>
            <person name="Ziemke-Kageler F."/>
            <person name="Lang E."/>
        </authorList>
    </citation>
    <scope>NUCLEOTIDE SEQUENCE [LARGE SCALE GENOMIC DNA]</scope>
    <source>
        <strain evidence="8 9">DSM 23061</strain>
    </source>
</reference>
<dbReference type="OrthoDB" id="9792760at2"/>
<evidence type="ECO:0000256" key="4">
    <source>
        <dbReference type="ARBA" id="ARBA00022692"/>
    </source>
</evidence>
<dbReference type="PANTHER" id="PTHR33452:SF1">
    <property type="entry name" value="INNER MEMBRANE PROTEIN YPHA-RELATED"/>
    <property type="match status" value="1"/>
</dbReference>
<keyword evidence="3" id="KW-1003">Cell membrane</keyword>
<dbReference type="Pfam" id="PF07681">
    <property type="entry name" value="DoxX"/>
    <property type="match status" value="1"/>
</dbReference>
<dbReference type="InterPro" id="IPR051907">
    <property type="entry name" value="DoxX-like_oxidoreductase"/>
</dbReference>